<name>A0A804JJR7_MUSAM</name>
<proteinExistence type="predicted"/>
<dbReference type="OMA" id="AALRWHM"/>
<evidence type="ECO:0000313" key="2">
    <source>
        <dbReference type="EnsemblPlants" id="Ma06_p24020.1"/>
    </source>
</evidence>
<reference evidence="1" key="1">
    <citation type="submission" date="2021-03" db="EMBL/GenBank/DDBJ databases">
        <authorList>
            <consortium name="Genoscope - CEA"/>
            <person name="William W."/>
        </authorList>
    </citation>
    <scope>NUCLEOTIDE SEQUENCE</scope>
    <source>
        <strain evidence="1">Doubled-haploid Pahang</strain>
    </source>
</reference>
<dbReference type="InParanoid" id="A0A804JJR7"/>
<dbReference type="EMBL" id="HG996471">
    <property type="protein sequence ID" value="CAG1847277.1"/>
    <property type="molecule type" value="Genomic_DNA"/>
</dbReference>
<dbReference type="PANTHER" id="PTHR33108">
    <property type="entry name" value="OS01G0745000 PROTEIN"/>
    <property type="match status" value="1"/>
</dbReference>
<keyword evidence="3" id="KW-1185">Reference proteome</keyword>
<dbReference type="Gramene" id="Ma06_t24020.1">
    <property type="protein sequence ID" value="Ma06_p24020.1"/>
    <property type="gene ID" value="Ma06_g24020"/>
</dbReference>
<dbReference type="PANTHER" id="PTHR33108:SF14">
    <property type="entry name" value="OS01G0745000 PROTEIN"/>
    <property type="match status" value="1"/>
</dbReference>
<dbReference type="EnsemblPlants" id="Ma06_t24020.1">
    <property type="protein sequence ID" value="Ma06_p24020.1"/>
    <property type="gene ID" value="Ma06_g24020"/>
</dbReference>
<sequence>MQRHHHLVMASSKVIKYHGAEVNSCCSFMHAYGLVLEQKDQELRRSYSDMVAESEKKLMMDAETRSNEVESVKCECCGMSQDCTRIYIERIKAFFCGHWVCGLCSEAVKEEMRLRPAVAMEEAMRAHMALCKGFNRSRLNPQLSLASAMRDIARKSLQHRTSDVFFASEARRTTSCKFRRASFQ</sequence>
<dbReference type="InterPro" id="IPR012876">
    <property type="entry name" value="DUF1677_pln"/>
</dbReference>
<organism evidence="2 3">
    <name type="scientific">Musa acuminata subsp. malaccensis</name>
    <name type="common">Wild banana</name>
    <name type="synonym">Musa malaccensis</name>
    <dbReference type="NCBI Taxonomy" id="214687"/>
    <lineage>
        <taxon>Eukaryota</taxon>
        <taxon>Viridiplantae</taxon>
        <taxon>Streptophyta</taxon>
        <taxon>Embryophyta</taxon>
        <taxon>Tracheophyta</taxon>
        <taxon>Spermatophyta</taxon>
        <taxon>Magnoliopsida</taxon>
        <taxon>Liliopsida</taxon>
        <taxon>Zingiberales</taxon>
        <taxon>Musaceae</taxon>
        <taxon>Musa</taxon>
    </lineage>
</organism>
<dbReference type="AlphaFoldDB" id="A0A804JJR7"/>
<reference evidence="2" key="2">
    <citation type="submission" date="2021-05" db="UniProtKB">
        <authorList>
            <consortium name="EnsemblPlants"/>
        </authorList>
    </citation>
    <scope>IDENTIFICATION</scope>
    <source>
        <strain evidence="2">subsp. malaccensis</strain>
    </source>
</reference>
<dbReference type="Pfam" id="PF07911">
    <property type="entry name" value="DUF1677"/>
    <property type="match status" value="1"/>
</dbReference>
<gene>
    <name evidence="1" type="ORF">GSMUA_170720.1</name>
</gene>
<dbReference type="Proteomes" id="UP000012960">
    <property type="component" value="Unplaced"/>
</dbReference>
<accession>A0A804JJR7</accession>
<protein>
    <submittedName>
        <fullName evidence="1">(wild Malaysian banana) hypothetical protein</fullName>
    </submittedName>
</protein>
<evidence type="ECO:0000313" key="1">
    <source>
        <dbReference type="EMBL" id="CAG1847277.1"/>
    </source>
</evidence>
<evidence type="ECO:0000313" key="3">
    <source>
        <dbReference type="Proteomes" id="UP000012960"/>
    </source>
</evidence>